<keyword evidence="1" id="KW-0732">Signal</keyword>
<feature type="signal peptide" evidence="1">
    <location>
        <begin position="1"/>
        <end position="20"/>
    </location>
</feature>
<dbReference type="PROSITE" id="PS51257">
    <property type="entry name" value="PROKAR_LIPOPROTEIN"/>
    <property type="match status" value="1"/>
</dbReference>
<accession>A0ABX8DGT3</accession>
<evidence type="ECO:0008006" key="4">
    <source>
        <dbReference type="Google" id="ProtNLM"/>
    </source>
</evidence>
<organism evidence="2 3">
    <name type="scientific">Shewanella dokdonensis</name>
    <dbReference type="NCBI Taxonomy" id="712036"/>
    <lineage>
        <taxon>Bacteria</taxon>
        <taxon>Pseudomonadati</taxon>
        <taxon>Pseudomonadota</taxon>
        <taxon>Gammaproteobacteria</taxon>
        <taxon>Alteromonadales</taxon>
        <taxon>Shewanellaceae</taxon>
        <taxon>Shewanella</taxon>
    </lineage>
</organism>
<gene>
    <name evidence="2" type="ORF">KHX94_18810</name>
</gene>
<evidence type="ECO:0000313" key="2">
    <source>
        <dbReference type="EMBL" id="QVK23112.1"/>
    </source>
</evidence>
<keyword evidence="3" id="KW-1185">Reference proteome</keyword>
<name>A0ABX8DGT3_9GAMM</name>
<feature type="chain" id="PRO_5046602231" description="Lipoprotein" evidence="1">
    <location>
        <begin position="21"/>
        <end position="130"/>
    </location>
</feature>
<protein>
    <recommendedName>
        <fullName evidence="4">Lipoprotein</fullName>
    </recommendedName>
</protein>
<sequence>MKICAAIIAIMILVTGCAGTNTEGITKSLIDKRAIKVNRISENIFEIHMYEHKVSPMELYGINTMTSDDRKAVARDVMSFEPKFGGSVYPICLVPIEVLNEADYQVTDNHQRWLNTRWWKLTVQCSNVND</sequence>
<dbReference type="EMBL" id="CP074572">
    <property type="protein sequence ID" value="QVK23112.1"/>
    <property type="molecule type" value="Genomic_DNA"/>
</dbReference>
<evidence type="ECO:0000256" key="1">
    <source>
        <dbReference type="SAM" id="SignalP"/>
    </source>
</evidence>
<reference evidence="2 3" key="1">
    <citation type="journal article" date="2012" name="Int. J. Syst. Evol. Microbiol.">
        <title>Shewanella dokdonensis sp. nov., isolated from seawater.</title>
        <authorList>
            <person name="Sung H.R."/>
            <person name="Yoon J.H."/>
            <person name="Ghim S.Y."/>
        </authorList>
    </citation>
    <scope>NUCLEOTIDE SEQUENCE [LARGE SCALE GENOMIC DNA]</scope>
    <source>
        <strain evidence="2 3">DSM 23626</strain>
    </source>
</reference>
<dbReference type="RefSeq" id="WP_213681753.1">
    <property type="nucleotide sequence ID" value="NZ_CP074572.1"/>
</dbReference>
<dbReference type="Proteomes" id="UP000676428">
    <property type="component" value="Chromosome"/>
</dbReference>
<proteinExistence type="predicted"/>
<evidence type="ECO:0000313" key="3">
    <source>
        <dbReference type="Proteomes" id="UP000676428"/>
    </source>
</evidence>